<feature type="domain" description="Phosphoribosyltransferase" evidence="9">
    <location>
        <begin position="13"/>
        <end position="151"/>
    </location>
</feature>
<evidence type="ECO:0000256" key="1">
    <source>
        <dbReference type="ARBA" id="ARBA00022475"/>
    </source>
</evidence>
<dbReference type="EC" id="2.4.2.22" evidence="8"/>
<keyword evidence="6 8" id="KW-0460">Magnesium</keyword>
<dbReference type="GO" id="GO:0032263">
    <property type="term" value="P:GMP salvage"/>
    <property type="evidence" value="ECO:0007669"/>
    <property type="project" value="UniProtKB-UniRule"/>
</dbReference>
<dbReference type="GO" id="GO:0005829">
    <property type="term" value="C:cytosol"/>
    <property type="evidence" value="ECO:0007669"/>
    <property type="project" value="TreeGrafter"/>
</dbReference>
<evidence type="ECO:0000256" key="3">
    <source>
        <dbReference type="ARBA" id="ARBA00022679"/>
    </source>
</evidence>
<proteinExistence type="inferred from homology"/>
<dbReference type="SUPFAM" id="SSF53271">
    <property type="entry name" value="PRTase-like"/>
    <property type="match status" value="1"/>
</dbReference>
<keyword evidence="4 8" id="KW-0479">Metal-binding</keyword>
<feature type="binding site" evidence="8">
    <location>
        <position position="99"/>
    </location>
    <ligand>
        <name>xanthine</name>
        <dbReference type="ChEBI" id="CHEBI:17712"/>
    </ligand>
</feature>
<dbReference type="GO" id="GO:0000310">
    <property type="term" value="F:xanthine phosphoribosyltransferase activity"/>
    <property type="evidence" value="ECO:0007669"/>
    <property type="project" value="UniProtKB-UniRule"/>
</dbReference>
<comment type="cofactor">
    <cofactor evidence="8">
        <name>Mg(2+)</name>
        <dbReference type="ChEBI" id="CHEBI:18420"/>
    </cofactor>
</comment>
<comment type="function">
    <text evidence="8">Purine salvage pathway enzyme that catalyzes the transfer of the ribosyl-5-phosphate group from 5-phospho-alpha-D-ribose 1-diphosphate (PRPP) to the N9 position of the 6-oxopurines guanine and xanthine to form the corresponding ribonucleotides GMP (guanosine 5'-monophosphate) and XMP (xanthosine 5'-monophosphate), with the release of PPi. To a lesser extent, also acts on hypoxanthine.</text>
</comment>
<comment type="similarity">
    <text evidence="8">Belongs to the purine/pyrimidine phosphoribosyltransferase family. XGPT subfamily.</text>
</comment>
<evidence type="ECO:0000256" key="8">
    <source>
        <dbReference type="HAMAP-Rule" id="MF_01903"/>
    </source>
</evidence>
<dbReference type="EMBL" id="JPER01000001">
    <property type="protein sequence ID" value="KFZ31666.1"/>
    <property type="molecule type" value="Genomic_DNA"/>
</dbReference>
<comment type="caution">
    <text evidence="10">The sequence shown here is derived from an EMBL/GenBank/DDBJ whole genome shotgun (WGS) entry which is preliminary data.</text>
</comment>
<gene>
    <name evidence="8" type="primary">gpt</name>
    <name evidence="10" type="ORF">IDSA_02970</name>
</gene>
<dbReference type="InterPro" id="IPR029057">
    <property type="entry name" value="PRTase-like"/>
</dbReference>
<dbReference type="GO" id="GO:0032264">
    <property type="term" value="P:IMP salvage"/>
    <property type="evidence" value="ECO:0007669"/>
    <property type="project" value="TreeGrafter"/>
</dbReference>
<organism evidence="10 11">
    <name type="scientific">Pseudidiomarina salinarum</name>
    <dbReference type="NCBI Taxonomy" id="435908"/>
    <lineage>
        <taxon>Bacteria</taxon>
        <taxon>Pseudomonadati</taxon>
        <taxon>Pseudomonadota</taxon>
        <taxon>Gammaproteobacteria</taxon>
        <taxon>Alteromonadales</taxon>
        <taxon>Idiomarinaceae</taxon>
        <taxon>Pseudidiomarina</taxon>
    </lineage>
</organism>
<keyword evidence="1 8" id="KW-1003">Cell membrane</keyword>
<dbReference type="InterPro" id="IPR023747">
    <property type="entry name" value="Xanthine_Guanine_PRibTrfase"/>
</dbReference>
<feature type="binding site" evidence="8">
    <location>
        <position position="142"/>
    </location>
    <ligand>
        <name>xanthine</name>
        <dbReference type="ChEBI" id="CHEBI:17712"/>
    </ligand>
</feature>
<comment type="pathway">
    <text evidence="8">Purine metabolism; GMP biosynthesis via salvage pathway; GMP from guanine: step 1/1.</text>
</comment>
<keyword evidence="7 8" id="KW-0472">Membrane</keyword>
<dbReference type="STRING" id="435908.IDSA_02970"/>
<keyword evidence="5 8" id="KW-0660">Purine salvage</keyword>
<name>A0A094JGH9_9GAMM</name>
<feature type="binding site" evidence="8">
    <location>
        <position position="96"/>
    </location>
    <ligand>
        <name>Mg(2+)</name>
        <dbReference type="ChEBI" id="CHEBI:18420"/>
    </ligand>
</feature>
<evidence type="ECO:0000256" key="6">
    <source>
        <dbReference type="ARBA" id="ARBA00022842"/>
    </source>
</evidence>
<sequence>MGWHTNREFYISWEELHRATKELARRQLPAEQWRGIIAVSRGGLVPAAILARELNVRMVDCVSVSSYDHDSQRDTVTLLNDASATDDGEGFLVVDDLVDTGKTLKFLRKRFPKARFITVYAKPAGVDLVDDHVADVDQETWIHFPWDMYLHYVEPLAGHESI</sequence>
<comment type="catalytic activity">
    <reaction evidence="8">
        <text>GMP + diphosphate = guanine + 5-phospho-alpha-D-ribose 1-diphosphate</text>
        <dbReference type="Rhea" id="RHEA:25424"/>
        <dbReference type="ChEBI" id="CHEBI:16235"/>
        <dbReference type="ChEBI" id="CHEBI:33019"/>
        <dbReference type="ChEBI" id="CHEBI:58017"/>
        <dbReference type="ChEBI" id="CHEBI:58115"/>
    </reaction>
</comment>
<dbReference type="OrthoDB" id="9789690at2"/>
<dbReference type="eggNOG" id="COG2236">
    <property type="taxonomic scope" value="Bacteria"/>
</dbReference>
<comment type="catalytic activity">
    <reaction evidence="8">
        <text>IMP + diphosphate = hypoxanthine + 5-phospho-alpha-D-ribose 1-diphosphate</text>
        <dbReference type="Rhea" id="RHEA:17973"/>
        <dbReference type="ChEBI" id="CHEBI:17368"/>
        <dbReference type="ChEBI" id="CHEBI:33019"/>
        <dbReference type="ChEBI" id="CHEBI:58017"/>
        <dbReference type="ChEBI" id="CHEBI:58053"/>
    </reaction>
</comment>
<dbReference type="UniPathway" id="UPA00602">
    <property type="reaction ID" value="UER00658"/>
</dbReference>
<keyword evidence="2 8" id="KW-0328">Glycosyltransferase</keyword>
<dbReference type="Proteomes" id="UP000054363">
    <property type="component" value="Unassembled WGS sequence"/>
</dbReference>
<dbReference type="PANTHER" id="PTHR39563">
    <property type="entry name" value="XANTHINE PHOSPHORIBOSYLTRANSFERASE"/>
    <property type="match status" value="1"/>
</dbReference>
<protein>
    <recommendedName>
        <fullName evidence="8">Xanthine-guanine phosphoribosyltransferase</fullName>
        <shortName evidence="8">XGPRT</shortName>
        <ecNumber evidence="8">2.4.2.22</ecNumber>
    </recommendedName>
    <alternativeName>
        <fullName evidence="8">Xanthine phosphoribosyltransferase</fullName>
    </alternativeName>
</protein>
<dbReference type="GO" id="GO:0005886">
    <property type="term" value="C:plasma membrane"/>
    <property type="evidence" value="ECO:0007669"/>
    <property type="project" value="UniProtKB-SubCell"/>
</dbReference>
<accession>A0A094JGH9</accession>
<evidence type="ECO:0000259" key="9">
    <source>
        <dbReference type="Pfam" id="PF00156"/>
    </source>
</evidence>
<dbReference type="GO" id="GO:0006166">
    <property type="term" value="P:purine ribonucleoside salvage"/>
    <property type="evidence" value="ECO:0007669"/>
    <property type="project" value="UniProtKB-KW"/>
</dbReference>
<comment type="catalytic activity">
    <reaction evidence="8">
        <text>XMP + diphosphate = xanthine + 5-phospho-alpha-D-ribose 1-diphosphate</text>
        <dbReference type="Rhea" id="RHEA:10800"/>
        <dbReference type="ChEBI" id="CHEBI:17712"/>
        <dbReference type="ChEBI" id="CHEBI:33019"/>
        <dbReference type="ChEBI" id="CHEBI:57464"/>
        <dbReference type="ChEBI" id="CHEBI:58017"/>
        <dbReference type="EC" id="2.4.2.22"/>
    </reaction>
</comment>
<dbReference type="PANTHER" id="PTHR39563:SF1">
    <property type="entry name" value="XANTHINE-GUANINE PHOSPHORIBOSYLTRANSFERASE"/>
    <property type="match status" value="1"/>
</dbReference>
<feature type="binding site" evidence="8">
    <location>
        <begin position="141"/>
        <end position="142"/>
    </location>
    <ligand>
        <name>GMP</name>
        <dbReference type="ChEBI" id="CHEBI:58115"/>
    </ligand>
</feature>
<evidence type="ECO:0000256" key="4">
    <source>
        <dbReference type="ARBA" id="ARBA00022723"/>
    </source>
</evidence>
<keyword evidence="3 8" id="KW-0808">Transferase</keyword>
<feature type="binding site" evidence="8">
    <location>
        <begin position="95"/>
        <end position="103"/>
    </location>
    <ligand>
        <name>5-phospho-alpha-D-ribose 1-diphosphate</name>
        <dbReference type="ChEBI" id="CHEBI:58017"/>
    </ligand>
</feature>
<feature type="binding site" evidence="8">
    <location>
        <begin position="41"/>
        <end position="42"/>
    </location>
    <ligand>
        <name>5-phospho-alpha-D-ribose 1-diphosphate</name>
        <dbReference type="ChEBI" id="CHEBI:58017"/>
    </ligand>
</feature>
<dbReference type="NCBIfam" id="NF006613">
    <property type="entry name" value="PRK09177.1"/>
    <property type="match status" value="1"/>
</dbReference>
<keyword evidence="11" id="KW-1185">Reference proteome</keyword>
<dbReference type="GO" id="GO:0032265">
    <property type="term" value="P:XMP salvage"/>
    <property type="evidence" value="ECO:0007669"/>
    <property type="project" value="UniProtKB-UniRule"/>
</dbReference>
<dbReference type="UniPathway" id="UPA00909">
    <property type="reaction ID" value="UER00887"/>
</dbReference>
<evidence type="ECO:0000256" key="5">
    <source>
        <dbReference type="ARBA" id="ARBA00022726"/>
    </source>
</evidence>
<dbReference type="InterPro" id="IPR000836">
    <property type="entry name" value="PRTase_dom"/>
</dbReference>
<dbReference type="GO" id="GO:0004422">
    <property type="term" value="F:hypoxanthine phosphoribosyltransferase activity"/>
    <property type="evidence" value="ECO:0007669"/>
    <property type="project" value="RHEA"/>
</dbReference>
<dbReference type="Gene3D" id="3.40.50.2020">
    <property type="match status" value="1"/>
</dbReference>
<feature type="binding site" evidence="8">
    <location>
        <position position="142"/>
    </location>
    <ligand>
        <name>guanine</name>
        <dbReference type="ChEBI" id="CHEBI:16235"/>
    </ligand>
</feature>
<comment type="subunit">
    <text evidence="8">Homotetramer.</text>
</comment>
<feature type="binding site" evidence="8">
    <location>
        <begin position="99"/>
        <end position="103"/>
    </location>
    <ligand>
        <name>GMP</name>
        <dbReference type="ChEBI" id="CHEBI:58115"/>
    </ligand>
</feature>
<dbReference type="RefSeq" id="WP_034774052.1">
    <property type="nucleotide sequence ID" value="NZ_JPER01000001.1"/>
</dbReference>
<reference evidence="10 11" key="1">
    <citation type="submission" date="2014-06" db="EMBL/GenBank/DDBJ databases">
        <title>The draft genome sequence of Idiomarina salinarum ISL-52.</title>
        <authorList>
            <person name="Du J."/>
            <person name="Shao Z."/>
        </authorList>
    </citation>
    <scope>NUCLEOTIDE SEQUENCE [LARGE SCALE GENOMIC DNA]</scope>
    <source>
        <strain evidence="10 11">ISL-52</strain>
    </source>
</reference>
<dbReference type="CDD" id="cd06223">
    <property type="entry name" value="PRTases_typeI"/>
    <property type="match status" value="1"/>
</dbReference>
<comment type="caution">
    <text evidence="8">Lacks conserved residue(s) required for the propagation of feature annotation.</text>
</comment>
<feature type="binding site" evidence="8">
    <location>
        <position position="99"/>
    </location>
    <ligand>
        <name>guanine</name>
        <dbReference type="ChEBI" id="CHEBI:16235"/>
    </ligand>
</feature>
<evidence type="ECO:0000313" key="11">
    <source>
        <dbReference type="Proteomes" id="UP000054363"/>
    </source>
</evidence>
<dbReference type="AlphaFoldDB" id="A0A094JGH9"/>
<evidence type="ECO:0000313" key="10">
    <source>
        <dbReference type="EMBL" id="KFZ31666.1"/>
    </source>
</evidence>
<dbReference type="Pfam" id="PF00156">
    <property type="entry name" value="Pribosyltran"/>
    <property type="match status" value="1"/>
</dbReference>
<dbReference type="GO" id="GO:0052657">
    <property type="term" value="F:guanine phosphoribosyltransferase activity"/>
    <property type="evidence" value="ECO:0007669"/>
    <property type="project" value="RHEA"/>
</dbReference>
<comment type="subcellular location">
    <subcellularLocation>
        <location evidence="8">Cell membrane</location>
        <topology evidence="8">Peripheral membrane protein</topology>
    </subcellularLocation>
</comment>
<evidence type="ECO:0000256" key="7">
    <source>
        <dbReference type="ARBA" id="ARBA00023136"/>
    </source>
</evidence>
<comment type="pathway">
    <text evidence="8">Purine metabolism; XMP biosynthesis via salvage pathway; XMP from xanthine: step 1/1.</text>
</comment>
<dbReference type="GO" id="GO:0000287">
    <property type="term" value="F:magnesium ion binding"/>
    <property type="evidence" value="ECO:0007669"/>
    <property type="project" value="UniProtKB-UniRule"/>
</dbReference>
<dbReference type="HAMAP" id="MF_01903">
    <property type="entry name" value="XGPRT"/>
    <property type="match status" value="1"/>
</dbReference>
<evidence type="ECO:0000256" key="2">
    <source>
        <dbReference type="ARBA" id="ARBA00022676"/>
    </source>
</evidence>